<dbReference type="STRING" id="189381.GCA_900166615_01466"/>
<keyword evidence="1" id="KW-0812">Transmembrane</keyword>
<dbReference type="Proteomes" id="UP000037405">
    <property type="component" value="Unassembled WGS sequence"/>
</dbReference>
<keyword evidence="1" id="KW-1133">Transmembrane helix</keyword>
<dbReference type="PATRIC" id="fig|189381.12.peg.2462"/>
<evidence type="ECO:0000256" key="1">
    <source>
        <dbReference type="SAM" id="Phobius"/>
    </source>
</evidence>
<protein>
    <submittedName>
        <fullName evidence="2">Uncharacterized protein</fullName>
    </submittedName>
</protein>
<evidence type="ECO:0000313" key="3">
    <source>
        <dbReference type="Proteomes" id="UP000037405"/>
    </source>
</evidence>
<feature type="transmembrane region" description="Helical" evidence="1">
    <location>
        <begin position="54"/>
        <end position="75"/>
    </location>
</feature>
<reference evidence="3" key="1">
    <citation type="submission" date="2015-07" db="EMBL/GenBank/DDBJ databases">
        <title>Fjat-14235 jcm11544.</title>
        <authorList>
            <person name="Liu B."/>
            <person name="Wang J."/>
            <person name="Zhu Y."/>
            <person name="Liu G."/>
            <person name="Chen Q."/>
            <person name="Chen Z."/>
            <person name="Lan J."/>
            <person name="Che J."/>
            <person name="Ge C."/>
            <person name="Shi H."/>
            <person name="Pan Z."/>
            <person name="Liu X."/>
        </authorList>
    </citation>
    <scope>NUCLEOTIDE SEQUENCE [LARGE SCALE GENOMIC DNA]</scope>
    <source>
        <strain evidence="3">JCM 11544</strain>
    </source>
</reference>
<feature type="transmembrane region" description="Helical" evidence="1">
    <location>
        <begin position="26"/>
        <end position="47"/>
    </location>
</feature>
<keyword evidence="3" id="KW-1185">Reference proteome</keyword>
<comment type="caution">
    <text evidence="2">The sequence shown here is derived from an EMBL/GenBank/DDBJ whole genome shotgun (WGS) entry which is preliminary data.</text>
</comment>
<dbReference type="EMBL" id="LGUE01000004">
    <property type="protein sequence ID" value="KON84768.1"/>
    <property type="molecule type" value="Genomic_DNA"/>
</dbReference>
<dbReference type="OrthoDB" id="2721108at2"/>
<proteinExistence type="predicted"/>
<dbReference type="RefSeq" id="WP_053428366.1">
    <property type="nucleotide sequence ID" value="NZ_CP096885.1"/>
</dbReference>
<sequence>MKLFAWVLVALHLIITILWIANSPALFSLAGIVAWLLLIAGGFVLYFKTNHMAVIVSSSFMVFLVLLTGLIEWTVSSMP</sequence>
<organism evidence="2 3">
    <name type="scientific">Rossellomorea marisflavi</name>
    <dbReference type="NCBI Taxonomy" id="189381"/>
    <lineage>
        <taxon>Bacteria</taxon>
        <taxon>Bacillati</taxon>
        <taxon>Bacillota</taxon>
        <taxon>Bacilli</taxon>
        <taxon>Bacillales</taxon>
        <taxon>Bacillaceae</taxon>
        <taxon>Rossellomorea</taxon>
    </lineage>
</organism>
<keyword evidence="1" id="KW-0472">Membrane</keyword>
<gene>
    <name evidence="2" type="ORF">AF331_12155</name>
</gene>
<dbReference type="AlphaFoldDB" id="A0A0M0G4R1"/>
<name>A0A0M0G4R1_9BACI</name>
<evidence type="ECO:0000313" key="2">
    <source>
        <dbReference type="EMBL" id="KON84768.1"/>
    </source>
</evidence>
<accession>A0A0M0G4R1</accession>